<proteinExistence type="predicted"/>
<dbReference type="Proteomes" id="UP000235388">
    <property type="component" value="Unassembled WGS sequence"/>
</dbReference>
<protein>
    <submittedName>
        <fullName evidence="1">Uncharacterized protein</fullName>
    </submittedName>
</protein>
<sequence>MAASDINSDAAIRSNFSGSAADIHMAFVKYNQGIKVIVVSLRRHGYSLEKINKTLDLKISDDSLRQWMNLYHQTRDVVCNPAFYVQRGRPLAFLREESEFFLAALDDNPTMYLDEIQSHIKAITGTRHPLSTISAELRIRLHLTRKIARTVHPAQSEDQRAKYFEEIGPFPSSYFVFVDKCVLLSRNHIRNCA</sequence>
<reference evidence="1 2" key="1">
    <citation type="submission" date="2017-11" db="EMBL/GenBank/DDBJ databases">
        <title>De novo assembly and phasing of dikaryotic genomes from two isolates of Puccinia coronata f. sp. avenae, the causal agent of oat crown rust.</title>
        <authorList>
            <person name="Miller M.E."/>
            <person name="Zhang Y."/>
            <person name="Omidvar V."/>
            <person name="Sperschneider J."/>
            <person name="Schwessinger B."/>
            <person name="Raley C."/>
            <person name="Palmer J.M."/>
            <person name="Garnica D."/>
            <person name="Upadhyaya N."/>
            <person name="Rathjen J."/>
            <person name="Taylor J.M."/>
            <person name="Park R.F."/>
            <person name="Dodds P.N."/>
            <person name="Hirsch C.D."/>
            <person name="Kianian S.F."/>
            <person name="Figueroa M."/>
        </authorList>
    </citation>
    <scope>NUCLEOTIDE SEQUENCE [LARGE SCALE GENOMIC DNA]</scope>
    <source>
        <strain evidence="1">12NC29</strain>
    </source>
</reference>
<dbReference type="InterPro" id="IPR009057">
    <property type="entry name" value="Homeodomain-like_sf"/>
</dbReference>
<dbReference type="STRING" id="200324.A0A2N5T5M5"/>
<organism evidence="1 2">
    <name type="scientific">Puccinia coronata f. sp. avenae</name>
    <dbReference type="NCBI Taxonomy" id="200324"/>
    <lineage>
        <taxon>Eukaryota</taxon>
        <taxon>Fungi</taxon>
        <taxon>Dikarya</taxon>
        <taxon>Basidiomycota</taxon>
        <taxon>Pucciniomycotina</taxon>
        <taxon>Pucciniomycetes</taxon>
        <taxon>Pucciniales</taxon>
        <taxon>Pucciniaceae</taxon>
        <taxon>Puccinia</taxon>
    </lineage>
</organism>
<gene>
    <name evidence="1" type="ORF">PCANC_09294</name>
</gene>
<keyword evidence="2" id="KW-1185">Reference proteome</keyword>
<accession>A0A2N5T5M5</accession>
<dbReference type="PANTHER" id="PTHR46564:SF1">
    <property type="entry name" value="TRANSPOSASE"/>
    <property type="match status" value="1"/>
</dbReference>
<dbReference type="AlphaFoldDB" id="A0A2N5T5M5"/>
<dbReference type="OrthoDB" id="2506496at2759"/>
<name>A0A2N5T5M5_9BASI</name>
<comment type="caution">
    <text evidence="1">The sequence shown here is derived from an EMBL/GenBank/DDBJ whole genome shotgun (WGS) entry which is preliminary data.</text>
</comment>
<evidence type="ECO:0000313" key="2">
    <source>
        <dbReference type="Proteomes" id="UP000235388"/>
    </source>
</evidence>
<evidence type="ECO:0000313" key="1">
    <source>
        <dbReference type="EMBL" id="PLW20783.1"/>
    </source>
</evidence>
<dbReference type="SUPFAM" id="SSF46689">
    <property type="entry name" value="Homeodomain-like"/>
    <property type="match status" value="1"/>
</dbReference>
<dbReference type="EMBL" id="PGCJ01000792">
    <property type="protein sequence ID" value="PLW20783.1"/>
    <property type="molecule type" value="Genomic_DNA"/>
</dbReference>
<dbReference type="PANTHER" id="PTHR46564">
    <property type="entry name" value="TRANSPOSASE"/>
    <property type="match status" value="1"/>
</dbReference>